<dbReference type="GO" id="GO:0008270">
    <property type="term" value="F:zinc ion binding"/>
    <property type="evidence" value="ECO:0007669"/>
    <property type="project" value="UniProtKB-KW"/>
</dbReference>
<evidence type="ECO:0000256" key="7">
    <source>
        <dbReference type="PROSITE-ProRule" id="PRU00042"/>
    </source>
</evidence>
<organism evidence="10 11">
    <name type="scientific">Larinioides sclopetarius</name>
    <dbReference type="NCBI Taxonomy" id="280406"/>
    <lineage>
        <taxon>Eukaryota</taxon>
        <taxon>Metazoa</taxon>
        <taxon>Ecdysozoa</taxon>
        <taxon>Arthropoda</taxon>
        <taxon>Chelicerata</taxon>
        <taxon>Arachnida</taxon>
        <taxon>Araneae</taxon>
        <taxon>Araneomorphae</taxon>
        <taxon>Entelegynae</taxon>
        <taxon>Araneoidea</taxon>
        <taxon>Araneidae</taxon>
        <taxon>Larinioides</taxon>
    </lineage>
</organism>
<dbReference type="SUPFAM" id="SSF57667">
    <property type="entry name" value="beta-beta-alpha zinc fingers"/>
    <property type="match status" value="1"/>
</dbReference>
<keyword evidence="6" id="KW-0539">Nucleus</keyword>
<feature type="compositionally biased region" description="Polar residues" evidence="8">
    <location>
        <begin position="205"/>
        <end position="223"/>
    </location>
</feature>
<feature type="domain" description="C2H2-type" evidence="9">
    <location>
        <begin position="108"/>
        <end position="137"/>
    </location>
</feature>
<feature type="domain" description="C2H2-type" evidence="9">
    <location>
        <begin position="138"/>
        <end position="167"/>
    </location>
</feature>
<keyword evidence="4 7" id="KW-0863">Zinc-finger</keyword>
<evidence type="ECO:0000313" key="11">
    <source>
        <dbReference type="Proteomes" id="UP001497382"/>
    </source>
</evidence>
<dbReference type="GO" id="GO:0000981">
    <property type="term" value="F:DNA-binding transcription factor activity, RNA polymerase II-specific"/>
    <property type="evidence" value="ECO:0007669"/>
    <property type="project" value="TreeGrafter"/>
</dbReference>
<dbReference type="Gene3D" id="3.30.160.60">
    <property type="entry name" value="Classic Zinc Finger"/>
    <property type="match status" value="3"/>
</dbReference>
<dbReference type="Pfam" id="PF00096">
    <property type="entry name" value="zf-C2H2"/>
    <property type="match status" value="3"/>
</dbReference>
<evidence type="ECO:0000256" key="2">
    <source>
        <dbReference type="ARBA" id="ARBA00022723"/>
    </source>
</evidence>
<dbReference type="InterPro" id="IPR013087">
    <property type="entry name" value="Znf_C2H2_type"/>
</dbReference>
<dbReference type="FunFam" id="3.30.160.60:FF:000926">
    <property type="entry name" value="Kruppel like factor 13"/>
    <property type="match status" value="1"/>
</dbReference>
<comment type="caution">
    <text evidence="10">The sequence shown here is derived from an EMBL/GenBank/DDBJ whole genome shotgun (WGS) entry which is preliminary data.</text>
</comment>
<evidence type="ECO:0000313" key="10">
    <source>
        <dbReference type="EMBL" id="CAL1301155.1"/>
    </source>
</evidence>
<keyword evidence="3" id="KW-0677">Repeat</keyword>
<dbReference type="PANTHER" id="PTHR23235:SF174">
    <property type="entry name" value="CABUT, ISOFORM A"/>
    <property type="match status" value="1"/>
</dbReference>
<evidence type="ECO:0000259" key="9">
    <source>
        <dbReference type="PROSITE" id="PS50157"/>
    </source>
</evidence>
<dbReference type="FunFam" id="3.30.160.60:FF:000018">
    <property type="entry name" value="Krueppel-like factor 15"/>
    <property type="match status" value="1"/>
</dbReference>
<sequence>MRRSSLKNKISVQTEPSYHPYLMLGNIGAEEFRAAECLINLSNNHTQRTNDYMIQRMIQDLSDVQQDPVPNILEEINVLQRRTATPSIPVKTKNSNASVVPTLTKKLHKCTFIGCDKSYGKSSHLKAHHRTHTGERPFPCTWPQCGKRFARSDELARHTRTHTGEKNFVCPLCDRRFMRSDHLNKHAKRHPNFRPGILRKKAGSLTESMSPSEASEMGSHQLS</sequence>
<feature type="domain" description="C2H2-type" evidence="9">
    <location>
        <begin position="168"/>
        <end position="195"/>
    </location>
</feature>
<evidence type="ECO:0000256" key="4">
    <source>
        <dbReference type="ARBA" id="ARBA00022771"/>
    </source>
</evidence>
<evidence type="ECO:0000256" key="3">
    <source>
        <dbReference type="ARBA" id="ARBA00022737"/>
    </source>
</evidence>
<keyword evidence="5" id="KW-0862">Zinc</keyword>
<dbReference type="GO" id="GO:0000978">
    <property type="term" value="F:RNA polymerase II cis-regulatory region sequence-specific DNA binding"/>
    <property type="evidence" value="ECO:0007669"/>
    <property type="project" value="TreeGrafter"/>
</dbReference>
<evidence type="ECO:0000256" key="1">
    <source>
        <dbReference type="ARBA" id="ARBA00004123"/>
    </source>
</evidence>
<dbReference type="AlphaFoldDB" id="A0AAV2BZD8"/>
<dbReference type="PROSITE" id="PS50157">
    <property type="entry name" value="ZINC_FINGER_C2H2_2"/>
    <property type="match status" value="3"/>
</dbReference>
<proteinExistence type="predicted"/>
<keyword evidence="11" id="KW-1185">Reference proteome</keyword>
<keyword evidence="2" id="KW-0479">Metal-binding</keyword>
<dbReference type="PROSITE" id="PS00028">
    <property type="entry name" value="ZINC_FINGER_C2H2_1"/>
    <property type="match status" value="3"/>
</dbReference>
<name>A0AAV2BZD8_9ARAC</name>
<dbReference type="PANTHER" id="PTHR23235">
    <property type="entry name" value="KRUEPPEL-LIKE TRANSCRIPTION FACTOR"/>
    <property type="match status" value="1"/>
</dbReference>
<protein>
    <recommendedName>
        <fullName evidence="9">C2H2-type domain-containing protein</fullName>
    </recommendedName>
</protein>
<accession>A0AAV2BZD8</accession>
<evidence type="ECO:0000256" key="5">
    <source>
        <dbReference type="ARBA" id="ARBA00022833"/>
    </source>
</evidence>
<feature type="region of interest" description="Disordered" evidence="8">
    <location>
        <begin position="203"/>
        <end position="223"/>
    </location>
</feature>
<evidence type="ECO:0000256" key="8">
    <source>
        <dbReference type="SAM" id="MobiDB-lite"/>
    </source>
</evidence>
<reference evidence="10 11" key="1">
    <citation type="submission" date="2024-04" db="EMBL/GenBank/DDBJ databases">
        <authorList>
            <person name="Rising A."/>
            <person name="Reimegard J."/>
            <person name="Sonavane S."/>
            <person name="Akerstrom W."/>
            <person name="Nylinder S."/>
            <person name="Hedman E."/>
            <person name="Kallberg Y."/>
        </authorList>
    </citation>
    <scope>NUCLEOTIDE SEQUENCE [LARGE SCALE GENOMIC DNA]</scope>
</reference>
<dbReference type="GO" id="GO:0005634">
    <property type="term" value="C:nucleus"/>
    <property type="evidence" value="ECO:0007669"/>
    <property type="project" value="UniProtKB-SubCell"/>
</dbReference>
<gene>
    <name evidence="10" type="ORF">LARSCL_LOCUS22351</name>
</gene>
<dbReference type="EMBL" id="CAXIEN010000629">
    <property type="protein sequence ID" value="CAL1301155.1"/>
    <property type="molecule type" value="Genomic_DNA"/>
</dbReference>
<dbReference type="Proteomes" id="UP001497382">
    <property type="component" value="Unassembled WGS sequence"/>
</dbReference>
<evidence type="ECO:0000256" key="6">
    <source>
        <dbReference type="ARBA" id="ARBA00023242"/>
    </source>
</evidence>
<dbReference type="SMART" id="SM00355">
    <property type="entry name" value="ZnF_C2H2"/>
    <property type="match status" value="3"/>
</dbReference>
<dbReference type="FunFam" id="3.30.160.60:FF:000125">
    <property type="entry name" value="Putative zinc finger protein 143"/>
    <property type="match status" value="1"/>
</dbReference>
<comment type="subcellular location">
    <subcellularLocation>
        <location evidence="1">Nucleus</location>
    </subcellularLocation>
</comment>
<dbReference type="InterPro" id="IPR036236">
    <property type="entry name" value="Znf_C2H2_sf"/>
</dbReference>